<evidence type="ECO:0000313" key="3">
    <source>
        <dbReference type="Proteomes" id="UP000292665"/>
    </source>
</evidence>
<protein>
    <recommendedName>
        <fullName evidence="1">Reverse transcriptase domain-containing protein</fullName>
    </recommendedName>
</protein>
<feature type="domain" description="Reverse transcriptase" evidence="1">
    <location>
        <begin position="1"/>
        <end position="266"/>
    </location>
</feature>
<dbReference type="PANTHER" id="PTHR34047">
    <property type="entry name" value="NUCLEAR INTRON MATURASE 1, MITOCHONDRIAL-RELATED"/>
    <property type="match status" value="1"/>
</dbReference>
<dbReference type="Proteomes" id="UP000292665">
    <property type="component" value="Unassembled WGS sequence"/>
</dbReference>
<name>A0A4Q5C974_9FIRM</name>
<dbReference type="SUPFAM" id="SSF56672">
    <property type="entry name" value="DNA/RNA polymerases"/>
    <property type="match status" value="1"/>
</dbReference>
<dbReference type="InterPro" id="IPR000477">
    <property type="entry name" value="RT_dom"/>
</dbReference>
<organism evidence="2 3">
    <name type="scientific">[Ruminococcus] torques</name>
    <dbReference type="NCBI Taxonomy" id="33039"/>
    <lineage>
        <taxon>Bacteria</taxon>
        <taxon>Bacillati</taxon>
        <taxon>Bacillota</taxon>
        <taxon>Clostridia</taxon>
        <taxon>Lachnospirales</taxon>
        <taxon>Lachnospiraceae</taxon>
        <taxon>Mediterraneibacter</taxon>
    </lineage>
</organism>
<accession>A0A4Q5C974</accession>
<dbReference type="PROSITE" id="PS50878">
    <property type="entry name" value="RT_POL"/>
    <property type="match status" value="1"/>
</dbReference>
<evidence type="ECO:0000313" key="2">
    <source>
        <dbReference type="EMBL" id="RYS80504.1"/>
    </source>
</evidence>
<dbReference type="CDD" id="cd01646">
    <property type="entry name" value="RT_Bac_retron_I"/>
    <property type="match status" value="1"/>
</dbReference>
<proteinExistence type="predicted"/>
<reference evidence="2 3" key="1">
    <citation type="journal article" date="2019" name="Science, e1252229">
        <title>Invertible promoters mediate bacterial phase variation, antibiotic resistance, and host adaptation in the gut.</title>
        <authorList>
            <person name="Jiang X."/>
            <person name="Hall A.B."/>
            <person name="Arthur T.D."/>
            <person name="Plichta D.R."/>
            <person name="Covington C.T."/>
            <person name="Poyet M."/>
            <person name="Crothers J."/>
            <person name="Moses P.L."/>
            <person name="Tolonen A.C."/>
            <person name="Vlamakis H."/>
            <person name="Alm E.J."/>
            <person name="Xavier R.J."/>
        </authorList>
    </citation>
    <scope>NUCLEOTIDE SEQUENCE [LARGE SCALE GENOMIC DNA]</scope>
    <source>
        <strain evidence="3">aa_0143</strain>
    </source>
</reference>
<dbReference type="RefSeq" id="WP_129794830.1">
    <property type="nucleotide sequence ID" value="NZ_CATVPX010000006.1"/>
</dbReference>
<evidence type="ECO:0000259" key="1">
    <source>
        <dbReference type="PROSITE" id="PS50878"/>
    </source>
</evidence>
<sequence length="341" mass="40111">MDKDIITNFENLYRAYKKAKLGKSHNGSCARFQNMSLEGIHLLKEQLENQTYQIGKYSQFKIYEPKERVIMSCSFKDKVVQHCLCDNILHPRLQNVFIETNSAGQVGKGTLFGMDKLKEQMLAFYREHRIDGWILKCDIAKFFYSINHEVLKDIVDYYFPNSYTTWLNHLFIDSTNGFGLPLGNQVAQVYALMMLDCIDHMITGELGIRYYGRYMDDFYLIHYDKSYLKYCLLYIEEMVSSLGLSLNGKTQICPFKNGIRYLGFHHYMTKDGKYIRRLNSENKRRAKKKVRNMLRLLKARKISEKEFQNKYGSWKNHASHGNTVKLVHSMDLHIKSEIEKG</sequence>
<comment type="caution">
    <text evidence="2">The sequence shown here is derived from an EMBL/GenBank/DDBJ whole genome shotgun (WGS) entry which is preliminary data.</text>
</comment>
<dbReference type="InterPro" id="IPR043502">
    <property type="entry name" value="DNA/RNA_pol_sf"/>
</dbReference>
<dbReference type="InterPro" id="IPR051083">
    <property type="entry name" value="GrpII_Intron_Splice-Mob/Def"/>
</dbReference>
<dbReference type="PANTHER" id="PTHR34047:SF8">
    <property type="entry name" value="PROTEIN YKFC"/>
    <property type="match status" value="1"/>
</dbReference>
<gene>
    <name evidence="2" type="ORF">EAI93_06325</name>
</gene>
<dbReference type="Pfam" id="PF00078">
    <property type="entry name" value="RVT_1"/>
    <property type="match status" value="1"/>
</dbReference>
<dbReference type="EMBL" id="RCYR01000009">
    <property type="protein sequence ID" value="RYS80504.1"/>
    <property type="molecule type" value="Genomic_DNA"/>
</dbReference>
<dbReference type="AlphaFoldDB" id="A0A4Q5C974"/>